<dbReference type="OrthoDB" id="5580718at2"/>
<gene>
    <name evidence="3" type="ORF">LCR_15090</name>
</gene>
<dbReference type="InterPro" id="IPR034122">
    <property type="entry name" value="Retropepsin-like_bacterial"/>
</dbReference>
<dbReference type="PROSITE" id="PS50175">
    <property type="entry name" value="ASP_PROT_RETROV"/>
    <property type="match status" value="2"/>
</dbReference>
<dbReference type="RefSeq" id="WP_061476369.1">
    <property type="nucleotide sequence ID" value="NZ_JMGO02000004.1"/>
</dbReference>
<dbReference type="InterPro" id="IPR001969">
    <property type="entry name" value="Aspartic_peptidase_AS"/>
</dbReference>
<dbReference type="SUPFAM" id="SSF50156">
    <property type="entry name" value="PDZ domain-like"/>
    <property type="match status" value="1"/>
</dbReference>
<proteinExistence type="predicted"/>
<dbReference type="GO" id="GO:0006508">
    <property type="term" value="P:proteolysis"/>
    <property type="evidence" value="ECO:0007669"/>
    <property type="project" value="InterPro"/>
</dbReference>
<dbReference type="Gene3D" id="2.40.70.10">
    <property type="entry name" value="Acid Proteases"/>
    <property type="match status" value="2"/>
</dbReference>
<dbReference type="SUPFAM" id="SSF50630">
    <property type="entry name" value="Acid proteases"/>
    <property type="match status" value="1"/>
</dbReference>
<dbReference type="AlphaFoldDB" id="A0A175VIP7"/>
<feature type="domain" description="Peptidase A2" evidence="2">
    <location>
        <begin position="56"/>
        <end position="71"/>
    </location>
</feature>
<dbReference type="Pfam" id="PF13650">
    <property type="entry name" value="Asp_protease_2"/>
    <property type="match status" value="1"/>
</dbReference>
<evidence type="ECO:0000256" key="1">
    <source>
        <dbReference type="ARBA" id="ARBA00022801"/>
    </source>
</evidence>
<evidence type="ECO:0000313" key="4">
    <source>
        <dbReference type="Proteomes" id="UP000078435"/>
    </source>
</evidence>
<organism evidence="3 4">
    <name type="scientific">Aeromonas enteropelogenes</name>
    <name type="common">Aeromonas trota</name>
    <dbReference type="NCBI Taxonomy" id="29489"/>
    <lineage>
        <taxon>Bacteria</taxon>
        <taxon>Pseudomonadati</taxon>
        <taxon>Pseudomonadota</taxon>
        <taxon>Gammaproteobacteria</taxon>
        <taxon>Aeromonadales</taxon>
        <taxon>Aeromonadaceae</taxon>
        <taxon>Aeromonas</taxon>
    </lineage>
</organism>
<dbReference type="EMBL" id="JMGO02000004">
    <property type="protein sequence ID" value="KXU80403.1"/>
    <property type="molecule type" value="Genomic_DNA"/>
</dbReference>
<dbReference type="Proteomes" id="UP000078435">
    <property type="component" value="Unassembled WGS sequence"/>
</dbReference>
<reference evidence="3 4" key="1">
    <citation type="submission" date="2016-02" db="EMBL/GenBank/DDBJ databases">
        <title>Draft genome sequence of Aeromonas trota strain 1999lcr isolated from cerebrospinal fluid (CSF).</title>
        <authorList>
            <person name="Dallagassa C.B."/>
            <person name="Prediger K.C."/>
            <person name="Weiss V.A."/>
            <person name="Assis F.E."/>
            <person name="Baura V."/>
            <person name="Cruz L.M."/>
            <person name="Souza E.M."/>
            <person name="Pedrosa F.O."/>
            <person name="Fadel-Picheth C.M."/>
        </authorList>
    </citation>
    <scope>NUCLEOTIDE SEQUENCE [LARGE SCALE GENOMIC DNA]</scope>
    <source>
        <strain evidence="3 4">1999lcr</strain>
    </source>
</reference>
<sequence>MTLQRKAVALAILTLFGTQGCSTPDTAHAASKPQPVLAVSYERSPIVPVTIAGEQYQFLLDTGASITVLDRRIASRFKALSLSQLPRAYQADFANMVSVSGQIESEHFGFVQPVPFSVGSVTIDDSDLWGTMDFSLISQSLGTRIDGVLGIEVIRRFNWVFDQEQHQISAWSSAPSAAGFERCIGYDDSYNRSPALYLTQGEGSLRMLLDTGADQSYVDRSFIGHMAEQQALLKDGSTPMKGVDASGMQDLGDHVITGLHFDGRPLDQLRVSENDNDKYALGMDFVSRFKRFAIIPGRMMFCYDAETLEQQVQPNLRQIAVRFNGQHLQVYYNDERDLAPLGLKNGDVIEQINGVPYHPLQIDRVRDLLNQSKAGSLKVRVVREGKALDIAI</sequence>
<dbReference type="InterPro" id="IPR001995">
    <property type="entry name" value="Peptidase_A2_cat"/>
</dbReference>
<dbReference type="PROSITE" id="PS51257">
    <property type="entry name" value="PROKAR_LIPOPROTEIN"/>
    <property type="match status" value="1"/>
</dbReference>
<keyword evidence="1" id="KW-0378">Hydrolase</keyword>
<feature type="domain" description="Peptidase A2" evidence="2">
    <location>
        <begin position="205"/>
        <end position="220"/>
    </location>
</feature>
<evidence type="ECO:0000259" key="2">
    <source>
        <dbReference type="PROSITE" id="PS50175"/>
    </source>
</evidence>
<dbReference type="GO" id="GO:0004190">
    <property type="term" value="F:aspartic-type endopeptidase activity"/>
    <property type="evidence" value="ECO:0007669"/>
    <property type="project" value="InterPro"/>
</dbReference>
<name>A0A175VIP7_AEREN</name>
<dbReference type="InterPro" id="IPR036034">
    <property type="entry name" value="PDZ_sf"/>
</dbReference>
<evidence type="ECO:0000313" key="3">
    <source>
        <dbReference type="EMBL" id="KXU80403.1"/>
    </source>
</evidence>
<dbReference type="PROSITE" id="PS00141">
    <property type="entry name" value="ASP_PROTEASE"/>
    <property type="match status" value="1"/>
</dbReference>
<dbReference type="CDD" id="cd05483">
    <property type="entry name" value="retropepsin_like_bacteria"/>
    <property type="match status" value="1"/>
</dbReference>
<dbReference type="Gene3D" id="2.30.42.10">
    <property type="match status" value="1"/>
</dbReference>
<dbReference type="InterPro" id="IPR021109">
    <property type="entry name" value="Peptidase_aspartic_dom_sf"/>
</dbReference>
<comment type="caution">
    <text evidence="3">The sequence shown here is derived from an EMBL/GenBank/DDBJ whole genome shotgun (WGS) entry which is preliminary data.</text>
</comment>
<protein>
    <recommendedName>
        <fullName evidence="2">Peptidase A2 domain-containing protein</fullName>
    </recommendedName>
</protein>
<accession>A0A175VIP7</accession>